<dbReference type="PATRIC" id="fig|1315976.3.peg.598"/>
<dbReference type="InterPro" id="IPR000073">
    <property type="entry name" value="AB_hydrolase_1"/>
</dbReference>
<dbReference type="Gene3D" id="3.40.50.1820">
    <property type="entry name" value="alpha/beta hydrolase"/>
    <property type="match status" value="1"/>
</dbReference>
<dbReference type="SUPFAM" id="SSF53474">
    <property type="entry name" value="alpha/beta-Hydrolases"/>
    <property type="match status" value="1"/>
</dbReference>
<sequence>MMLNNNFFKKIFGLALFSVKTVKKIFVLLLVFLVALIAIRIYDTERGPKLQAWHTWTPDEMSVAQVDNASFSDYLAREDDIYKNLKENVTDKIPESEKTELNRYYENSLVYPPKFHQDWNRSYLLMPEGKPQGAVVLLHGLTDTPYSLTEMAALYQSKGFVVVAPRLPGHGTVPAGLTSVGRNEWLAVTRMAVREATALAGEQVPLHIVGFSNGGALAMKYTLSSLNDKTLRTPQQVILLSPMIGITSFARFAGLAGLPSIFPAFAKSAWLSIIPEFNPFKYNSFPVKAARESFLLTQELQQSIRELTPEDLHKVPPILTFQSVMDSTVSTRAVVNSLYRYLGDNGSELVLFDINHAVSFPPLFRRSAYTAVNSLLPRGARNYNTIVITNLTPNSPEAVATVTRAGETRTLTTPIGLRYPNDMFSLSHVALPFSVTDSLYGSAPVDKTRYGINLGTISMRGESSVLIVGMDALMRATSNPFFTYMMDVVEGRIACSDSSDLLACLNQH</sequence>
<accession>R8AUB0</accession>
<evidence type="ECO:0000313" key="2">
    <source>
        <dbReference type="EMBL" id="EON89913.1"/>
    </source>
</evidence>
<dbReference type="AlphaFoldDB" id="R8AUB0"/>
<gene>
    <name evidence="2" type="ORF">PLESHI_03104</name>
</gene>
<dbReference type="PANTHER" id="PTHR11614">
    <property type="entry name" value="PHOSPHOLIPASE-RELATED"/>
    <property type="match status" value="1"/>
</dbReference>
<dbReference type="HOGENOM" id="CLU_043381_0_0_6"/>
<reference evidence="2 3" key="1">
    <citation type="journal article" date="2013" name="Genome Announc.">
        <title>Genome Sequence of Plesiomonas shigelloides Strain 302-73 (Serotype O1).</title>
        <authorList>
            <person name="Pique N."/>
            <person name="Aquilini E."/>
            <person name="Alioto T."/>
            <person name="Minana-Galbis D."/>
            <person name="Tomas J.M."/>
        </authorList>
    </citation>
    <scope>NUCLEOTIDE SEQUENCE [LARGE SCALE GENOMIC DNA]</scope>
    <source>
        <strain evidence="2 3">302-73</strain>
    </source>
</reference>
<dbReference type="InterPro" id="IPR051044">
    <property type="entry name" value="MAG_DAG_Lipase"/>
</dbReference>
<keyword evidence="3" id="KW-1185">Reference proteome</keyword>
<dbReference type="Proteomes" id="UP000014012">
    <property type="component" value="Unassembled WGS sequence"/>
</dbReference>
<dbReference type="EMBL" id="AQQO01000023">
    <property type="protein sequence ID" value="EON89913.1"/>
    <property type="molecule type" value="Genomic_DNA"/>
</dbReference>
<dbReference type="STRING" id="703.SAMEA2665130_00805"/>
<evidence type="ECO:0000259" key="1">
    <source>
        <dbReference type="Pfam" id="PF12697"/>
    </source>
</evidence>
<evidence type="ECO:0000313" key="3">
    <source>
        <dbReference type="Proteomes" id="UP000014012"/>
    </source>
</evidence>
<comment type="caution">
    <text evidence="2">The sequence shown here is derived from an EMBL/GenBank/DDBJ whole genome shotgun (WGS) entry which is preliminary data.</text>
</comment>
<protein>
    <recommendedName>
        <fullName evidence="1">AB hydrolase-1 domain-containing protein</fullName>
    </recommendedName>
</protein>
<dbReference type="Pfam" id="PF12697">
    <property type="entry name" value="Abhydrolase_6"/>
    <property type="match status" value="1"/>
</dbReference>
<organism evidence="2 3">
    <name type="scientific">Plesiomonas shigelloides 302-73</name>
    <dbReference type="NCBI Taxonomy" id="1315976"/>
    <lineage>
        <taxon>Bacteria</taxon>
        <taxon>Pseudomonadati</taxon>
        <taxon>Pseudomonadota</taxon>
        <taxon>Gammaproteobacteria</taxon>
        <taxon>Enterobacterales</taxon>
        <taxon>Enterobacteriaceae</taxon>
        <taxon>Plesiomonas</taxon>
    </lineage>
</organism>
<feature type="domain" description="AB hydrolase-1" evidence="1">
    <location>
        <begin position="135"/>
        <end position="317"/>
    </location>
</feature>
<proteinExistence type="predicted"/>
<name>R8AUB0_PLESH</name>
<dbReference type="InterPro" id="IPR029058">
    <property type="entry name" value="AB_hydrolase_fold"/>
</dbReference>